<dbReference type="Pfam" id="PF06325">
    <property type="entry name" value="PrmA"/>
    <property type="match status" value="1"/>
</dbReference>
<sequence>MSFYDFVPSNQTMQSLEDLETEYFQSYSRLEIHMEMLRDSVRTQAYHDAILQNRDLFQGKTVLDVGCGTGILSLFAAEAGAKKVIAIECTDIADVAKEIMRDNQKEDVVRVVKGKVEQVELPEGIQQVDVIVSEWMGNSLYMEAMLNSVLFARDKWLSRGGLILPNVGNLWITGAQDPHRLATLNFWQNVEGIDMSCVKKQFSREPLVDCVAIQQLLTDECFIHSTNLGYDRNQPVVFRSNFMLNVQRAGVINMLVLYFNVGFPVGKAGNSVILSTSPRSPWTHWEQTLFHLDEPLFVKPNDRVRGVLAMMPSSLDGRSMNFDLNISFRGDRTRVESFKSFSSTGIAGDRLGL</sequence>
<dbReference type="Gene3D" id="3.40.50.150">
    <property type="entry name" value="Vaccinia Virus protein VP39"/>
    <property type="match status" value="1"/>
</dbReference>
<protein>
    <submittedName>
        <fullName evidence="7">Protein arginine N-methyltransferase 1</fullName>
    </submittedName>
</protein>
<evidence type="ECO:0000313" key="7">
    <source>
        <dbReference type="RefSeq" id="XP_016944730.3"/>
    </source>
</evidence>
<dbReference type="CDD" id="cd02440">
    <property type="entry name" value="AdoMet_MTases"/>
    <property type="match status" value="1"/>
</dbReference>
<dbReference type="AlphaFoldDB" id="A0AB39ZWB2"/>
<dbReference type="PROSITE" id="PS51678">
    <property type="entry name" value="SAM_MT_PRMT"/>
    <property type="match status" value="1"/>
</dbReference>
<dbReference type="GeneID" id="108020854"/>
<keyword evidence="3 4" id="KW-0949">S-adenosyl-L-methionine</keyword>
<dbReference type="PANTHER" id="PTHR11006">
    <property type="entry name" value="PROTEIN ARGININE N-METHYLTRANSFERASE"/>
    <property type="match status" value="1"/>
</dbReference>
<evidence type="ECO:0000313" key="6">
    <source>
        <dbReference type="Proteomes" id="UP001652628"/>
    </source>
</evidence>
<evidence type="ECO:0000256" key="1">
    <source>
        <dbReference type="ARBA" id="ARBA00022603"/>
    </source>
</evidence>
<dbReference type="Pfam" id="PF22528">
    <property type="entry name" value="PRMT_C"/>
    <property type="match status" value="1"/>
</dbReference>
<dbReference type="Proteomes" id="UP001652628">
    <property type="component" value="Chromosome 3"/>
</dbReference>
<evidence type="ECO:0000256" key="2">
    <source>
        <dbReference type="ARBA" id="ARBA00022679"/>
    </source>
</evidence>
<dbReference type="InterPro" id="IPR029063">
    <property type="entry name" value="SAM-dependent_MTases_sf"/>
</dbReference>
<evidence type="ECO:0000256" key="4">
    <source>
        <dbReference type="PROSITE-ProRule" id="PRU01015"/>
    </source>
</evidence>
<dbReference type="GO" id="GO:0035242">
    <property type="term" value="F:protein-arginine omega-N asymmetric methyltransferase activity"/>
    <property type="evidence" value="ECO:0007669"/>
    <property type="project" value="UniProtKB-EC"/>
</dbReference>
<keyword evidence="6" id="KW-1185">Reference proteome</keyword>
<reference evidence="7" key="1">
    <citation type="submission" date="2025-08" db="UniProtKB">
        <authorList>
            <consortium name="RefSeq"/>
        </authorList>
    </citation>
    <scope>IDENTIFICATION</scope>
</reference>
<dbReference type="RefSeq" id="XP_016944730.3">
    <property type="nucleotide sequence ID" value="XM_017089241.4"/>
</dbReference>
<dbReference type="InterPro" id="IPR025799">
    <property type="entry name" value="Arg_MeTrfase"/>
</dbReference>
<feature type="domain" description="Protein arginine N-methyltransferase" evidence="5">
    <location>
        <begin position="169"/>
        <end position="329"/>
    </location>
</feature>
<dbReference type="GO" id="GO:0042054">
    <property type="term" value="F:histone methyltransferase activity"/>
    <property type="evidence" value="ECO:0007669"/>
    <property type="project" value="TreeGrafter"/>
</dbReference>
<dbReference type="GO" id="GO:0035241">
    <property type="term" value="F:protein-arginine omega-N monomethyltransferase activity"/>
    <property type="evidence" value="ECO:0007669"/>
    <property type="project" value="TreeGrafter"/>
</dbReference>
<dbReference type="PANTHER" id="PTHR11006:SF124">
    <property type="entry name" value="ARGININE METHYLTRANSFERASE 1-RELATED"/>
    <property type="match status" value="1"/>
</dbReference>
<dbReference type="GO" id="GO:0005634">
    <property type="term" value="C:nucleus"/>
    <property type="evidence" value="ECO:0007669"/>
    <property type="project" value="TreeGrafter"/>
</dbReference>
<evidence type="ECO:0000259" key="5">
    <source>
        <dbReference type="Pfam" id="PF22528"/>
    </source>
</evidence>
<gene>
    <name evidence="7" type="primary">Art6</name>
</gene>
<dbReference type="Gene3D" id="2.70.160.11">
    <property type="entry name" value="Hnrnp arginine n-methyltransferase1"/>
    <property type="match status" value="1"/>
</dbReference>
<dbReference type="InterPro" id="IPR055135">
    <property type="entry name" value="PRMT_dom"/>
</dbReference>
<accession>A0AB39ZWB2</accession>
<dbReference type="SUPFAM" id="SSF53335">
    <property type="entry name" value="S-adenosyl-L-methionine-dependent methyltransferases"/>
    <property type="match status" value="1"/>
</dbReference>
<evidence type="ECO:0000256" key="3">
    <source>
        <dbReference type="ARBA" id="ARBA00022691"/>
    </source>
</evidence>
<name>A0AB39ZWB2_DROSZ</name>
<dbReference type="GO" id="GO:0032259">
    <property type="term" value="P:methylation"/>
    <property type="evidence" value="ECO:0007669"/>
    <property type="project" value="UniProtKB-KW"/>
</dbReference>
<keyword evidence="2 4" id="KW-0808">Transferase</keyword>
<organism evidence="6 7">
    <name type="scientific">Drosophila suzukii</name>
    <name type="common">Spotted-wing drosophila fruit fly</name>
    <dbReference type="NCBI Taxonomy" id="28584"/>
    <lineage>
        <taxon>Eukaryota</taxon>
        <taxon>Metazoa</taxon>
        <taxon>Ecdysozoa</taxon>
        <taxon>Arthropoda</taxon>
        <taxon>Hexapoda</taxon>
        <taxon>Insecta</taxon>
        <taxon>Pterygota</taxon>
        <taxon>Neoptera</taxon>
        <taxon>Endopterygota</taxon>
        <taxon>Diptera</taxon>
        <taxon>Brachycera</taxon>
        <taxon>Muscomorpha</taxon>
        <taxon>Ephydroidea</taxon>
        <taxon>Drosophilidae</taxon>
        <taxon>Drosophila</taxon>
        <taxon>Sophophora</taxon>
    </lineage>
</organism>
<keyword evidence="1 4" id="KW-0489">Methyltransferase</keyword>
<proteinExistence type="predicted"/>